<dbReference type="GO" id="GO:1990904">
    <property type="term" value="C:ribonucleoprotein complex"/>
    <property type="evidence" value="ECO:0007669"/>
    <property type="project" value="UniProtKB-KW"/>
</dbReference>
<dbReference type="NCBIfam" id="NF003161">
    <property type="entry name" value="PRK04136.1"/>
    <property type="match status" value="1"/>
</dbReference>
<name>A0A2R6B033_9ARCH</name>
<dbReference type="InterPro" id="IPR011332">
    <property type="entry name" value="Ribosomal_zn-bd"/>
</dbReference>
<protein>
    <recommendedName>
        <fullName evidence="3">50S ribosomal protein L40e</fullName>
    </recommendedName>
</protein>
<evidence type="ECO:0000256" key="2">
    <source>
        <dbReference type="ARBA" id="ARBA00023274"/>
    </source>
</evidence>
<dbReference type="InterPro" id="IPR001975">
    <property type="entry name" value="Ribosomal_eL40_dom"/>
</dbReference>
<organism evidence="5 6">
    <name type="scientific">Candidatus Marsarchaeota G2 archaeon OSP_D</name>
    <dbReference type="NCBI Taxonomy" id="1978157"/>
    <lineage>
        <taxon>Archaea</taxon>
        <taxon>Candidatus Marsarchaeota</taxon>
        <taxon>Candidatus Marsarchaeota group 2</taxon>
    </lineage>
</organism>
<dbReference type="SMART" id="SM01377">
    <property type="entry name" value="Ribosomal_L40e"/>
    <property type="match status" value="1"/>
</dbReference>
<reference evidence="5 6" key="1">
    <citation type="submission" date="2017-04" db="EMBL/GenBank/DDBJ databases">
        <title>Novel microbial lineages endemic to geothermal iron-oxide mats fill important gaps in the evolutionary history of Archaea.</title>
        <authorList>
            <person name="Jay Z.J."/>
            <person name="Beam J.P."/>
            <person name="Dlakic M."/>
            <person name="Rusch D.B."/>
            <person name="Kozubal M.A."/>
            <person name="Inskeep W.P."/>
        </authorList>
    </citation>
    <scope>NUCLEOTIDE SEQUENCE [LARGE SCALE GENOMIC DNA]</scope>
    <source>
        <strain evidence="5">OSP_D</strain>
    </source>
</reference>
<feature type="domain" description="Large ribosomal subunit protein eL40" evidence="4">
    <location>
        <begin position="3"/>
        <end position="51"/>
    </location>
</feature>
<evidence type="ECO:0000313" key="5">
    <source>
        <dbReference type="EMBL" id="PSN92001.1"/>
    </source>
</evidence>
<evidence type="ECO:0000259" key="4">
    <source>
        <dbReference type="SMART" id="SM01377"/>
    </source>
</evidence>
<dbReference type="GO" id="GO:0005840">
    <property type="term" value="C:ribosome"/>
    <property type="evidence" value="ECO:0007669"/>
    <property type="project" value="UniProtKB-KW"/>
</dbReference>
<dbReference type="GO" id="GO:0003735">
    <property type="term" value="F:structural constituent of ribosome"/>
    <property type="evidence" value="ECO:0007669"/>
    <property type="project" value="InterPro"/>
</dbReference>
<dbReference type="PANTHER" id="PTHR39649">
    <property type="entry name" value="50S RIBOSOMAL PROTEIN L40E"/>
    <property type="match status" value="1"/>
</dbReference>
<keyword evidence="2" id="KW-0687">Ribonucleoprotein</keyword>
<accession>A0A2R6B033</accession>
<comment type="caution">
    <text evidence="5">The sequence shown here is derived from an EMBL/GenBank/DDBJ whole genome shotgun (WGS) entry which is preliminary data.</text>
</comment>
<gene>
    <name evidence="5" type="ORF">B9Q03_02630</name>
</gene>
<dbReference type="PANTHER" id="PTHR39649:SF1">
    <property type="entry name" value="LARGE RIBOSOMAL SUBUNIT PROTEIN EL40"/>
    <property type="match status" value="1"/>
</dbReference>
<dbReference type="InterPro" id="IPR023657">
    <property type="entry name" value="Ribosomal_eL40_arc"/>
</dbReference>
<dbReference type="SUPFAM" id="SSF57829">
    <property type="entry name" value="Zn-binding ribosomal proteins"/>
    <property type="match status" value="1"/>
</dbReference>
<dbReference type="EMBL" id="NEXE01000013">
    <property type="protein sequence ID" value="PSN92001.1"/>
    <property type="molecule type" value="Genomic_DNA"/>
</dbReference>
<dbReference type="Pfam" id="PF01020">
    <property type="entry name" value="Ribosomal_L40e"/>
    <property type="match status" value="1"/>
</dbReference>
<dbReference type="GO" id="GO:0006412">
    <property type="term" value="P:translation"/>
    <property type="evidence" value="ECO:0007669"/>
    <property type="project" value="InterPro"/>
</dbReference>
<keyword evidence="1 5" id="KW-0689">Ribosomal protein</keyword>
<evidence type="ECO:0000313" key="6">
    <source>
        <dbReference type="Proteomes" id="UP000240322"/>
    </source>
</evidence>
<dbReference type="Proteomes" id="UP000240322">
    <property type="component" value="Unassembled WGS sequence"/>
</dbReference>
<dbReference type="InterPro" id="IPR038587">
    <property type="entry name" value="Ribosomal_eL40_sf"/>
</dbReference>
<evidence type="ECO:0000256" key="1">
    <source>
        <dbReference type="ARBA" id="ARBA00022980"/>
    </source>
</evidence>
<evidence type="ECO:0000256" key="3">
    <source>
        <dbReference type="ARBA" id="ARBA00035355"/>
    </source>
</evidence>
<dbReference type="AlphaFoldDB" id="A0A2R6B033"/>
<proteinExistence type="predicted"/>
<sequence length="53" mass="6196">MPIADPIEREIAARYLLKYKVCRNCGAKAPLSAVKCRRCHSKNLRLKKQELRR</sequence>
<dbReference type="Gene3D" id="4.10.1060.50">
    <property type="match status" value="1"/>
</dbReference>